<organism evidence="2 3">
    <name type="scientific">Pyrenophora tritici-repentis</name>
    <dbReference type="NCBI Taxonomy" id="45151"/>
    <lineage>
        <taxon>Eukaryota</taxon>
        <taxon>Fungi</taxon>
        <taxon>Dikarya</taxon>
        <taxon>Ascomycota</taxon>
        <taxon>Pezizomycotina</taxon>
        <taxon>Dothideomycetes</taxon>
        <taxon>Pleosporomycetidae</taxon>
        <taxon>Pleosporales</taxon>
        <taxon>Pleosporineae</taxon>
        <taxon>Pleosporaceae</taxon>
        <taxon>Pyrenophora</taxon>
    </lineage>
</organism>
<keyword evidence="3" id="KW-1185">Reference proteome</keyword>
<proteinExistence type="predicted"/>
<gene>
    <name evidence="2" type="ORF">Ptr86124_007078</name>
</gene>
<reference evidence="3" key="1">
    <citation type="journal article" date="2022" name="Microb. Genom.">
        <title>A global pangenome for the wheat fungal pathogen Pyrenophora tritici-repentis and prediction of effector protein structural homology.</title>
        <authorList>
            <person name="Moolhuijzen P.M."/>
            <person name="See P.T."/>
            <person name="Shi G."/>
            <person name="Powell H.R."/>
            <person name="Cockram J."/>
            <person name="Jorgensen L.N."/>
            <person name="Benslimane H."/>
            <person name="Strelkov S.E."/>
            <person name="Turner J."/>
            <person name="Liu Z."/>
            <person name="Moffat C.S."/>
        </authorList>
    </citation>
    <scope>NUCLEOTIDE SEQUENCE [LARGE SCALE GENOMIC DNA]</scope>
</reference>
<evidence type="ECO:0000313" key="2">
    <source>
        <dbReference type="EMBL" id="KAI1514448.1"/>
    </source>
</evidence>
<comment type="caution">
    <text evidence="2">The sequence shown here is derived from an EMBL/GenBank/DDBJ whole genome shotgun (WGS) entry which is preliminary data.</text>
</comment>
<dbReference type="OrthoDB" id="2532734at2759"/>
<dbReference type="OMA" id="YVAEFLY"/>
<dbReference type="EMBL" id="NRDI02000008">
    <property type="protein sequence ID" value="KAI1514448.1"/>
    <property type="molecule type" value="Genomic_DNA"/>
</dbReference>
<feature type="region of interest" description="Disordered" evidence="1">
    <location>
        <begin position="97"/>
        <end position="160"/>
    </location>
</feature>
<feature type="region of interest" description="Disordered" evidence="1">
    <location>
        <begin position="1"/>
        <end position="39"/>
    </location>
</feature>
<feature type="compositionally biased region" description="Basic and acidic residues" evidence="1">
    <location>
        <begin position="146"/>
        <end position="160"/>
    </location>
</feature>
<evidence type="ECO:0000256" key="1">
    <source>
        <dbReference type="SAM" id="MobiDB-lite"/>
    </source>
</evidence>
<dbReference type="AlphaFoldDB" id="A0A2W1H567"/>
<accession>A0A2W1H567</accession>
<sequence length="160" mass="17314">MSSSSSSNAPKDDDIPYYKLFPDFSQPPAEPSKTETASLEDDVKKLDVKETDTLEDQVDAYCREFLYLGGPEDFIGSETKEDNESLLLKKYAGITDQVAKDSSDSTASTHPNHDVDTGATSGGGASAMAHKAHPGPVMADKMPAPETKEDLKKRAEELNK</sequence>
<dbReference type="Proteomes" id="UP000249757">
    <property type="component" value="Unassembled WGS sequence"/>
</dbReference>
<name>A0A2W1H567_9PLEO</name>
<protein>
    <submittedName>
        <fullName evidence="2">Uncharacterized protein</fullName>
    </submittedName>
</protein>
<evidence type="ECO:0000313" key="3">
    <source>
        <dbReference type="Proteomes" id="UP000249757"/>
    </source>
</evidence>